<evidence type="ECO:0000256" key="10">
    <source>
        <dbReference type="ARBA" id="ARBA00029409"/>
    </source>
</evidence>
<dbReference type="UniPathway" id="UPA00077">
    <property type="reaction ID" value="UER00155"/>
</dbReference>
<dbReference type="NCBIfam" id="TIGR01498">
    <property type="entry name" value="folK"/>
    <property type="match status" value="1"/>
</dbReference>
<accession>A0A4R1Z091</accession>
<dbReference type="Proteomes" id="UP000295277">
    <property type="component" value="Unassembled WGS sequence"/>
</dbReference>
<keyword evidence="6" id="KW-0547">Nucleotide-binding</keyword>
<gene>
    <name evidence="14" type="ORF">EV216_10335</name>
</gene>
<dbReference type="EC" id="2.7.6.3" evidence="3"/>
<dbReference type="GO" id="GO:0003848">
    <property type="term" value="F:2-amino-4-hydroxy-6-hydroxymethyldihydropteridine diphosphokinase activity"/>
    <property type="evidence" value="ECO:0007669"/>
    <property type="project" value="UniProtKB-EC"/>
</dbReference>
<dbReference type="Gene3D" id="3.30.70.560">
    <property type="entry name" value="7,8-Dihydro-6-hydroxymethylpterin-pyrophosphokinase HPPK"/>
    <property type="match status" value="1"/>
</dbReference>
<comment type="similarity">
    <text evidence="2">Belongs to the HPPK family.</text>
</comment>
<feature type="domain" description="7,8-dihydro-6-hydroxymethylpterin-pyrophosphokinase" evidence="13">
    <location>
        <begin position="101"/>
        <end position="112"/>
    </location>
</feature>
<dbReference type="Pfam" id="PF01288">
    <property type="entry name" value="HPPK"/>
    <property type="match status" value="1"/>
</dbReference>
<evidence type="ECO:0000256" key="2">
    <source>
        <dbReference type="ARBA" id="ARBA00005810"/>
    </source>
</evidence>
<evidence type="ECO:0000256" key="11">
    <source>
        <dbReference type="ARBA" id="ARBA00029766"/>
    </source>
</evidence>
<dbReference type="OrthoDB" id="9808041at2"/>
<comment type="caution">
    <text evidence="14">The sequence shown here is derived from an EMBL/GenBank/DDBJ whole genome shotgun (WGS) entry which is preliminary data.</text>
</comment>
<proteinExistence type="inferred from homology"/>
<dbReference type="EMBL" id="SLVM01000003">
    <property type="protein sequence ID" value="TCM86958.1"/>
    <property type="molecule type" value="Genomic_DNA"/>
</dbReference>
<dbReference type="PROSITE" id="PS00794">
    <property type="entry name" value="HPPK"/>
    <property type="match status" value="1"/>
</dbReference>
<evidence type="ECO:0000256" key="8">
    <source>
        <dbReference type="ARBA" id="ARBA00022840"/>
    </source>
</evidence>
<dbReference type="PANTHER" id="PTHR43071:SF1">
    <property type="entry name" value="2-AMINO-4-HYDROXY-6-HYDROXYMETHYLDIHYDROPTERIDINE PYROPHOSPHOKINASE"/>
    <property type="match status" value="1"/>
</dbReference>
<evidence type="ECO:0000259" key="13">
    <source>
        <dbReference type="PROSITE" id="PS00794"/>
    </source>
</evidence>
<comment type="pathway">
    <text evidence="1">Cofactor biosynthesis; tetrahydrofolate biosynthesis; 2-amino-4-hydroxy-6-hydroxymethyl-7,8-dihydropteridine diphosphate from 7,8-dihydroneopterin triphosphate: step 4/4.</text>
</comment>
<keyword evidence="9" id="KW-0289">Folate biosynthesis</keyword>
<dbReference type="AlphaFoldDB" id="A0A4R1Z091"/>
<evidence type="ECO:0000256" key="9">
    <source>
        <dbReference type="ARBA" id="ARBA00022909"/>
    </source>
</evidence>
<protein>
    <recommendedName>
        <fullName evidence="4">2-amino-4-hydroxy-6-hydroxymethyldihydropteridine pyrophosphokinase</fullName>
        <ecNumber evidence="3">2.7.6.3</ecNumber>
    </recommendedName>
    <alternativeName>
        <fullName evidence="11">6-hydroxymethyl-7,8-dihydropterin pyrophosphokinase</fullName>
    </alternativeName>
    <alternativeName>
        <fullName evidence="12">7,8-dihydro-6-hydroxymethylpterin-pyrophosphokinase</fullName>
    </alternativeName>
</protein>
<evidence type="ECO:0000256" key="1">
    <source>
        <dbReference type="ARBA" id="ARBA00005051"/>
    </source>
</evidence>
<evidence type="ECO:0000256" key="5">
    <source>
        <dbReference type="ARBA" id="ARBA00022679"/>
    </source>
</evidence>
<dbReference type="SUPFAM" id="SSF55083">
    <property type="entry name" value="6-hydroxymethyl-7,8-dihydropterin pyrophosphokinase, HPPK"/>
    <property type="match status" value="1"/>
</dbReference>
<dbReference type="GO" id="GO:0016301">
    <property type="term" value="F:kinase activity"/>
    <property type="evidence" value="ECO:0007669"/>
    <property type="project" value="UniProtKB-KW"/>
</dbReference>
<dbReference type="PANTHER" id="PTHR43071">
    <property type="entry name" value="2-AMINO-4-HYDROXY-6-HYDROXYMETHYLDIHYDROPTERIDINE PYROPHOSPHOKINASE"/>
    <property type="match status" value="1"/>
</dbReference>
<dbReference type="GO" id="GO:0046654">
    <property type="term" value="P:tetrahydrofolate biosynthetic process"/>
    <property type="evidence" value="ECO:0007669"/>
    <property type="project" value="UniProtKB-UniPathway"/>
</dbReference>
<evidence type="ECO:0000256" key="7">
    <source>
        <dbReference type="ARBA" id="ARBA00022777"/>
    </source>
</evidence>
<keyword evidence="5" id="KW-0808">Transferase</keyword>
<keyword evidence="7 14" id="KW-0418">Kinase</keyword>
<reference evidence="14 15" key="1">
    <citation type="submission" date="2019-03" db="EMBL/GenBank/DDBJ databases">
        <title>Genomic Encyclopedia of Type Strains, Phase IV (KMG-IV): sequencing the most valuable type-strain genomes for metagenomic binning, comparative biology and taxonomic classification.</title>
        <authorList>
            <person name="Goeker M."/>
        </authorList>
    </citation>
    <scope>NUCLEOTIDE SEQUENCE [LARGE SCALE GENOMIC DNA]</scope>
    <source>
        <strain evidence="14 15">DSM 21153</strain>
    </source>
</reference>
<evidence type="ECO:0000313" key="15">
    <source>
        <dbReference type="Proteomes" id="UP000295277"/>
    </source>
</evidence>
<evidence type="ECO:0000256" key="4">
    <source>
        <dbReference type="ARBA" id="ARBA00016218"/>
    </source>
</evidence>
<sequence>MPQPRNYAKTTLKGQVALGANVAASGETLPGRLARAIAALENESVRVNRISRFYRTPCWPPGAGPDFVNAAAEIETDLAPEAILARLHAVEADFGRARGVRWAARTLDLDLLALGKLVLPDVATQTRWRTLPAEVQQAEVPDGLILPHPRLQDRAFVLVPLAEIAPDWCHPILGRTVRQMLAALPEAEKAAIVPISGPWESLSALVKTFETQ</sequence>
<evidence type="ECO:0000256" key="3">
    <source>
        <dbReference type="ARBA" id="ARBA00013253"/>
    </source>
</evidence>
<dbReference type="CDD" id="cd00483">
    <property type="entry name" value="HPPK"/>
    <property type="match status" value="1"/>
</dbReference>
<evidence type="ECO:0000256" key="12">
    <source>
        <dbReference type="ARBA" id="ARBA00033413"/>
    </source>
</evidence>
<dbReference type="InterPro" id="IPR000550">
    <property type="entry name" value="Hppk"/>
</dbReference>
<dbReference type="InterPro" id="IPR035907">
    <property type="entry name" value="Hppk_sf"/>
</dbReference>
<dbReference type="GO" id="GO:0005524">
    <property type="term" value="F:ATP binding"/>
    <property type="evidence" value="ECO:0007669"/>
    <property type="project" value="UniProtKB-KW"/>
</dbReference>
<evidence type="ECO:0000313" key="14">
    <source>
        <dbReference type="EMBL" id="TCM86958.1"/>
    </source>
</evidence>
<keyword evidence="15" id="KW-1185">Reference proteome</keyword>
<name>A0A4R1Z091_9RHOB</name>
<keyword evidence="8" id="KW-0067">ATP-binding</keyword>
<organism evidence="14 15">
    <name type="scientific">Rhodovulum steppense</name>
    <dbReference type="NCBI Taxonomy" id="540251"/>
    <lineage>
        <taxon>Bacteria</taxon>
        <taxon>Pseudomonadati</taxon>
        <taxon>Pseudomonadota</taxon>
        <taxon>Alphaproteobacteria</taxon>
        <taxon>Rhodobacterales</taxon>
        <taxon>Paracoccaceae</taxon>
        <taxon>Rhodovulum</taxon>
    </lineage>
</organism>
<dbReference type="GO" id="GO:0046656">
    <property type="term" value="P:folic acid biosynthetic process"/>
    <property type="evidence" value="ECO:0007669"/>
    <property type="project" value="UniProtKB-KW"/>
</dbReference>
<evidence type="ECO:0000256" key="6">
    <source>
        <dbReference type="ARBA" id="ARBA00022741"/>
    </source>
</evidence>
<comment type="function">
    <text evidence="10">Catalyzes the transfer of pyrophosphate from adenosine triphosphate (ATP) to 6-hydroxymethyl-7,8-dihydropterin, an enzymatic step in folate biosynthesis pathway.</text>
</comment>